<feature type="domain" description="ORC1/DEAH AAA+ ATPase" evidence="1">
    <location>
        <begin position="17"/>
        <end position="168"/>
    </location>
</feature>
<evidence type="ECO:0000313" key="3">
    <source>
        <dbReference type="Proteomes" id="UP000238348"/>
    </source>
</evidence>
<organism evidence="2 3">
    <name type="scientific">Sorangium cellulosum</name>
    <name type="common">Polyangium cellulosum</name>
    <dbReference type="NCBI Taxonomy" id="56"/>
    <lineage>
        <taxon>Bacteria</taxon>
        <taxon>Pseudomonadati</taxon>
        <taxon>Myxococcota</taxon>
        <taxon>Polyangia</taxon>
        <taxon>Polyangiales</taxon>
        <taxon>Polyangiaceae</taxon>
        <taxon>Sorangium</taxon>
    </lineage>
</organism>
<protein>
    <recommendedName>
        <fullName evidence="1">ORC1/DEAH AAA+ ATPase domain-containing protein</fullName>
    </recommendedName>
</protein>
<dbReference type="InterPro" id="IPR049945">
    <property type="entry name" value="AAA_22"/>
</dbReference>
<dbReference type="Gene3D" id="3.40.50.300">
    <property type="entry name" value="P-loop containing nucleotide triphosphate hydrolases"/>
    <property type="match status" value="1"/>
</dbReference>
<dbReference type="AlphaFoldDB" id="A0A2L0F751"/>
<dbReference type="EMBL" id="CP012673">
    <property type="protein sequence ID" value="AUX47347.1"/>
    <property type="molecule type" value="Genomic_DNA"/>
</dbReference>
<sequence>MLPPERRLGRVLRLIEQRKFFTLHAGRQTGKTTCLMWLERHLGAAGEHRALWIDLETAREKPEVPRAMAAILASLDRALTVRHPELARPEAAEIEAMLRLPDSALLAYLTRLAGLEPRPLVVLLDEADSLVGEAMVSFLTQLRQGYIERSQVPFPASVALVGQRQVRDYALSAEDPTVVSWLGTTSPFNITAGAMTLGPFTAAEVEELLEQHTTATGQRFEPEAAARIAELGQGHPWLTNALADQIVGWDVEDRSAPITRGHVDAAKETLILERRSHIDSLVARLREPRVRRILEPMLKGEMPQGDLLDDDLAYVLGLGLVRLRGGAVEIANPIYREVIPRALTFSQQVTIANEPAWYVGEDGSLDMGKLMADWQVFWRKDGSLAVEGFSYREAGPHLLLMAFLQRIINGGGRIEREYGLGRGALDLMVFWKRERHAIELKIRRDTETEAEALDQLAGYLDRAGLGEGWLVLFDLRKELTWQEKLYVREVEHAGKTLRIVGC</sequence>
<gene>
    <name evidence="2" type="ORF">SOCE26_088660</name>
</gene>
<dbReference type="Pfam" id="PF13401">
    <property type="entry name" value="AAA_22"/>
    <property type="match status" value="1"/>
</dbReference>
<dbReference type="Proteomes" id="UP000238348">
    <property type="component" value="Chromosome"/>
</dbReference>
<dbReference type="InterPro" id="IPR027417">
    <property type="entry name" value="P-loop_NTPase"/>
</dbReference>
<dbReference type="SUPFAM" id="SSF52540">
    <property type="entry name" value="P-loop containing nucleoside triphosphate hydrolases"/>
    <property type="match status" value="1"/>
</dbReference>
<name>A0A2L0F751_SORCE</name>
<evidence type="ECO:0000259" key="1">
    <source>
        <dbReference type="Pfam" id="PF13401"/>
    </source>
</evidence>
<accession>A0A2L0F751</accession>
<proteinExistence type="predicted"/>
<reference evidence="2 3" key="1">
    <citation type="submission" date="2015-09" db="EMBL/GenBank/DDBJ databases">
        <title>Sorangium comparison.</title>
        <authorList>
            <person name="Zaburannyi N."/>
            <person name="Bunk B."/>
            <person name="Overmann J."/>
            <person name="Mueller R."/>
        </authorList>
    </citation>
    <scope>NUCLEOTIDE SEQUENCE [LARGE SCALE GENOMIC DNA]</scope>
    <source>
        <strain evidence="2 3">So ce26</strain>
    </source>
</reference>
<evidence type="ECO:0000313" key="2">
    <source>
        <dbReference type="EMBL" id="AUX47347.1"/>
    </source>
</evidence>
<dbReference type="GO" id="GO:0016887">
    <property type="term" value="F:ATP hydrolysis activity"/>
    <property type="evidence" value="ECO:0007669"/>
    <property type="project" value="InterPro"/>
</dbReference>